<gene>
    <name evidence="1" type="ORF">UFOVP1090_6</name>
</gene>
<evidence type="ECO:0000313" key="1">
    <source>
        <dbReference type="EMBL" id="CAB4182376.1"/>
    </source>
</evidence>
<proteinExistence type="predicted"/>
<sequence>MSRIGAPYGTIHLLARSYKNDRREHTHGRKEVIAAARHREFDSHLLDQFRLRQSYSNILYTHVRYHISSQ</sequence>
<dbReference type="EMBL" id="LR797041">
    <property type="protein sequence ID" value="CAB4182376.1"/>
    <property type="molecule type" value="Genomic_DNA"/>
</dbReference>
<accession>A0A6J5QIY9</accession>
<name>A0A6J5QIY9_9CAUD</name>
<organism evidence="1">
    <name type="scientific">uncultured Caudovirales phage</name>
    <dbReference type="NCBI Taxonomy" id="2100421"/>
    <lineage>
        <taxon>Viruses</taxon>
        <taxon>Duplodnaviria</taxon>
        <taxon>Heunggongvirae</taxon>
        <taxon>Uroviricota</taxon>
        <taxon>Caudoviricetes</taxon>
        <taxon>Peduoviridae</taxon>
        <taxon>Maltschvirus</taxon>
        <taxon>Maltschvirus maltsch</taxon>
    </lineage>
</organism>
<protein>
    <submittedName>
        <fullName evidence="1">Uncharacterized protein</fullName>
    </submittedName>
</protein>
<reference evidence="1" key="1">
    <citation type="submission" date="2020-05" db="EMBL/GenBank/DDBJ databases">
        <authorList>
            <person name="Chiriac C."/>
            <person name="Salcher M."/>
            <person name="Ghai R."/>
            <person name="Kavagutti S V."/>
        </authorList>
    </citation>
    <scope>NUCLEOTIDE SEQUENCE</scope>
</reference>